<dbReference type="Pfam" id="PF02309">
    <property type="entry name" value="AUX_IAA"/>
    <property type="match status" value="1"/>
</dbReference>
<protein>
    <recommendedName>
        <fullName evidence="8">Auxin-responsive protein</fullName>
    </recommendedName>
</protein>
<evidence type="ECO:0000256" key="6">
    <source>
        <dbReference type="ARBA" id="ARBA00023242"/>
    </source>
</evidence>
<feature type="domain" description="PB1" evidence="10">
    <location>
        <begin position="713"/>
        <end position="800"/>
    </location>
</feature>
<organism evidence="11 12">
    <name type="scientific">Cuscuta campestris</name>
    <dbReference type="NCBI Taxonomy" id="132261"/>
    <lineage>
        <taxon>Eukaryota</taxon>
        <taxon>Viridiplantae</taxon>
        <taxon>Streptophyta</taxon>
        <taxon>Embryophyta</taxon>
        <taxon>Tracheophyta</taxon>
        <taxon>Spermatophyta</taxon>
        <taxon>Magnoliopsida</taxon>
        <taxon>eudicotyledons</taxon>
        <taxon>Gunneridae</taxon>
        <taxon>Pentapetalae</taxon>
        <taxon>asterids</taxon>
        <taxon>lamiids</taxon>
        <taxon>Solanales</taxon>
        <taxon>Convolvulaceae</taxon>
        <taxon>Cuscuteae</taxon>
        <taxon>Cuscuta</taxon>
        <taxon>Cuscuta subgen. Grammica</taxon>
        <taxon>Cuscuta sect. Cleistogrammica</taxon>
    </lineage>
</organism>
<evidence type="ECO:0000313" key="12">
    <source>
        <dbReference type="Proteomes" id="UP000595140"/>
    </source>
</evidence>
<comment type="subcellular location">
    <subcellularLocation>
        <location evidence="1 8">Nucleus</location>
    </subcellularLocation>
</comment>
<evidence type="ECO:0000256" key="3">
    <source>
        <dbReference type="ARBA" id="ARBA00022491"/>
    </source>
</evidence>
<evidence type="ECO:0000256" key="9">
    <source>
        <dbReference type="SAM" id="MobiDB-lite"/>
    </source>
</evidence>
<dbReference type="PANTHER" id="PTHR31734">
    <property type="entry name" value="AUXIN-RESPONSIVE PROTEIN IAA17"/>
    <property type="match status" value="1"/>
</dbReference>
<keyword evidence="12" id="KW-1185">Reference proteome</keyword>
<dbReference type="InterPro" id="IPR021109">
    <property type="entry name" value="Peptidase_aspartic_dom_sf"/>
</dbReference>
<dbReference type="InterPro" id="IPR033389">
    <property type="entry name" value="AUX/IAA_dom"/>
</dbReference>
<comment type="subunit">
    <text evidence="8">Homodimers and heterodimers.</text>
</comment>
<feature type="region of interest" description="Disordered" evidence="9">
    <location>
        <begin position="636"/>
        <end position="671"/>
    </location>
</feature>
<keyword evidence="4 8" id="KW-0805">Transcription regulation</keyword>
<comment type="function">
    <text evidence="8">Aux/IAA proteins are short-lived transcriptional factors that function as repressors of early auxin response genes at low auxin concentrations.</text>
</comment>
<evidence type="ECO:0000256" key="4">
    <source>
        <dbReference type="ARBA" id="ARBA00023015"/>
    </source>
</evidence>
<evidence type="ECO:0000256" key="8">
    <source>
        <dbReference type="RuleBase" id="RU004549"/>
    </source>
</evidence>
<dbReference type="Proteomes" id="UP000595140">
    <property type="component" value="Unassembled WGS sequence"/>
</dbReference>
<keyword evidence="5 8" id="KW-0804">Transcription</keyword>
<evidence type="ECO:0000256" key="7">
    <source>
        <dbReference type="ARBA" id="ARBA00023294"/>
    </source>
</evidence>
<dbReference type="AlphaFoldDB" id="A0A484KNF1"/>
<reference evidence="11 12" key="1">
    <citation type="submission" date="2018-04" db="EMBL/GenBank/DDBJ databases">
        <authorList>
            <person name="Vogel A."/>
        </authorList>
    </citation>
    <scope>NUCLEOTIDE SEQUENCE [LARGE SCALE GENOMIC DNA]</scope>
</reference>
<dbReference type="SUPFAM" id="SSF54277">
    <property type="entry name" value="CAD &amp; PB1 domains"/>
    <property type="match status" value="1"/>
</dbReference>
<keyword evidence="7 8" id="KW-0927">Auxin signaling pathway</keyword>
<evidence type="ECO:0000256" key="2">
    <source>
        <dbReference type="ARBA" id="ARBA00006728"/>
    </source>
</evidence>
<gene>
    <name evidence="11" type="ORF">CCAM_LOCUS7751</name>
</gene>
<sequence length="810" mass="90423">MPDATDSKGNTVHIAFRRAPFMDCVDGPSKTSSLKAMSKFEENRTINLSIGSINRGKFLKIRESRREGSTFLIIPFHSNIDGPKIFTKALSLFTKRATNLEICSKVSVSEEPKESLHHSPKGTDASLLPTVTGQEVNTKCSGDVTSSKGSVGDLTPAEPNKQLVIYQTKAAPGFTLSTSQSEEFPPLPRKILSPSAPAFVPAIYSYAALFTQEEGSEAIADLEDDPFSNLHGQSLILSLNAVEDHAKDRDGPILYTHSDGEDFVFIDTKLKPLQIDLSRCSKHPLHLRKELKGRRTYSPSQIATRSKAKILEQGRKVNPIGWVEEEDLLGPQESHEDELPFPSQSPLLLLRQRSAVSISAADDGSPRRVAVRRLHCQRRSSTAVGLQRHHAERWTSPPLPASSLAVELQRRQSLLIAVELQRRHCLTLTWVRSCLTWALTGYSVDVGKQFPADLIELPHKEFNIILGMDWLTEHRAVVDYSCRTVRLRAEDGSDVSLSGEVFPKAPEFISSMSARRLSRKKCEMFLCHVQDMRKESPRQQDIRTVCDFPDVFPEDLPGLPPLREVEFSINLIPGLTLTWVRSCLTWALTGYSVDVAFTLKAKEIINLVLWEMAELAHDDDQDLNLRATELRLGLPGREEDGDREIVSSSKKYNKRALPEPSAGEDCESRSGYDDAHSLLPVSKAQIVGWPPVRSYRKNSVHQQAKKASQGETAMYVKVSMDGAPYLRKIDLKMLEGYAELLMGLENMFKLTIGDYSEREGYKGSEYAPAYEDKDGDLMLVGDVPWEMFLSSCKRLRIMKGKEARGLGCGV</sequence>
<proteinExistence type="inferred from homology"/>
<dbReference type="GO" id="GO:0006355">
    <property type="term" value="P:regulation of DNA-templated transcription"/>
    <property type="evidence" value="ECO:0007669"/>
    <property type="project" value="InterPro"/>
</dbReference>
<keyword evidence="6 8" id="KW-0539">Nucleus</keyword>
<feature type="compositionally biased region" description="Basic and acidic residues" evidence="9">
    <location>
        <begin position="636"/>
        <end position="645"/>
    </location>
</feature>
<evidence type="ECO:0000313" key="11">
    <source>
        <dbReference type="EMBL" id="VFQ65975.1"/>
    </source>
</evidence>
<name>A0A484KNF1_9ASTE</name>
<evidence type="ECO:0000256" key="5">
    <source>
        <dbReference type="ARBA" id="ARBA00023163"/>
    </source>
</evidence>
<dbReference type="EMBL" id="OOIL02000506">
    <property type="protein sequence ID" value="VFQ65975.1"/>
    <property type="molecule type" value="Genomic_DNA"/>
</dbReference>
<dbReference type="FunFam" id="3.10.20.90:FF:000078">
    <property type="entry name" value="Auxin-responsive protein"/>
    <property type="match status" value="1"/>
</dbReference>
<dbReference type="GO" id="GO:0005634">
    <property type="term" value="C:nucleus"/>
    <property type="evidence" value="ECO:0007669"/>
    <property type="project" value="UniProtKB-SubCell"/>
</dbReference>
<accession>A0A484KNF1</accession>
<dbReference type="PANTHER" id="PTHR31734:SF242">
    <property type="entry name" value="AUXIN-RESPONSIVE PROTEIN IAA1"/>
    <property type="match status" value="1"/>
</dbReference>
<dbReference type="Gene3D" id="3.10.20.90">
    <property type="entry name" value="Phosphatidylinositol 3-kinase Catalytic Subunit, Chain A, domain 1"/>
    <property type="match status" value="1"/>
</dbReference>
<dbReference type="GO" id="GO:0009734">
    <property type="term" value="P:auxin-activated signaling pathway"/>
    <property type="evidence" value="ECO:0007669"/>
    <property type="project" value="UniProtKB-UniRule"/>
</dbReference>
<keyword evidence="3 8" id="KW-0678">Repressor</keyword>
<dbReference type="OrthoDB" id="7848332at2759"/>
<comment type="similarity">
    <text evidence="2 8">Belongs to the Aux/IAA family.</text>
</comment>
<dbReference type="PROSITE" id="PS51745">
    <property type="entry name" value="PB1"/>
    <property type="match status" value="1"/>
</dbReference>
<evidence type="ECO:0000256" key="1">
    <source>
        <dbReference type="ARBA" id="ARBA00004123"/>
    </source>
</evidence>
<evidence type="ECO:0000259" key="10">
    <source>
        <dbReference type="PROSITE" id="PS51745"/>
    </source>
</evidence>
<dbReference type="Gene3D" id="2.40.70.10">
    <property type="entry name" value="Acid Proteases"/>
    <property type="match status" value="1"/>
</dbReference>
<dbReference type="Pfam" id="PF08284">
    <property type="entry name" value="RVP_2"/>
    <property type="match status" value="1"/>
</dbReference>
<dbReference type="InterPro" id="IPR003311">
    <property type="entry name" value="AUX_IAA"/>
</dbReference>
<dbReference type="InterPro" id="IPR053793">
    <property type="entry name" value="PB1-like"/>
</dbReference>